<feature type="transmembrane region" description="Helical" evidence="1">
    <location>
        <begin position="124"/>
        <end position="148"/>
    </location>
</feature>
<evidence type="ECO:0000313" key="3">
    <source>
        <dbReference type="Proteomes" id="UP000623467"/>
    </source>
</evidence>
<keyword evidence="1" id="KW-0812">Transmembrane</keyword>
<dbReference type="PANTHER" id="PTHR40465">
    <property type="entry name" value="CHROMOSOME 1, WHOLE GENOME SHOTGUN SEQUENCE"/>
    <property type="match status" value="1"/>
</dbReference>
<feature type="transmembrane region" description="Helical" evidence="1">
    <location>
        <begin position="20"/>
        <end position="40"/>
    </location>
</feature>
<dbReference type="EMBL" id="JACAZH010000011">
    <property type="protein sequence ID" value="KAF7355528.1"/>
    <property type="molecule type" value="Genomic_DNA"/>
</dbReference>
<sequence length="214" mass="23997">MASVLPPPFNPNVTLGALEIGVLVSYVLFGITTVQTYIYSTRFPDDPWKLKAFVAFVWLCEFAHAICIGHTVYTYTITDYGHPERLLLPVPKSLEVAVFFSGIIAASVQCFFSRRIYVLSESLYIPCFTWILALLRCALSVVAFVSGIRMDALRSYESHWGWLAITLWTVSAANDVIIAATLVYLFSRRRNNALAFRNRSTAALVDKLIAWTIG</sequence>
<accession>A0A8H7D1Q6</accession>
<keyword evidence="3" id="KW-1185">Reference proteome</keyword>
<comment type="caution">
    <text evidence="2">The sequence shown here is derived from an EMBL/GenBank/DDBJ whole genome shotgun (WGS) entry which is preliminary data.</text>
</comment>
<dbReference type="AlphaFoldDB" id="A0A8H7D1Q6"/>
<feature type="transmembrane region" description="Helical" evidence="1">
    <location>
        <begin position="160"/>
        <end position="187"/>
    </location>
</feature>
<proteinExistence type="predicted"/>
<dbReference type="PANTHER" id="PTHR40465:SF1">
    <property type="entry name" value="DUF6534 DOMAIN-CONTAINING PROTEIN"/>
    <property type="match status" value="1"/>
</dbReference>
<dbReference type="Proteomes" id="UP000623467">
    <property type="component" value="Unassembled WGS sequence"/>
</dbReference>
<feature type="transmembrane region" description="Helical" evidence="1">
    <location>
        <begin position="52"/>
        <end position="73"/>
    </location>
</feature>
<name>A0A8H7D1Q6_9AGAR</name>
<dbReference type="OrthoDB" id="2535105at2759"/>
<keyword evidence="1" id="KW-1133">Transmembrane helix</keyword>
<organism evidence="2 3">
    <name type="scientific">Mycena sanguinolenta</name>
    <dbReference type="NCBI Taxonomy" id="230812"/>
    <lineage>
        <taxon>Eukaryota</taxon>
        <taxon>Fungi</taxon>
        <taxon>Dikarya</taxon>
        <taxon>Basidiomycota</taxon>
        <taxon>Agaricomycotina</taxon>
        <taxon>Agaricomycetes</taxon>
        <taxon>Agaricomycetidae</taxon>
        <taxon>Agaricales</taxon>
        <taxon>Marasmiineae</taxon>
        <taxon>Mycenaceae</taxon>
        <taxon>Mycena</taxon>
    </lineage>
</organism>
<keyword evidence="1" id="KW-0472">Membrane</keyword>
<evidence type="ECO:0000313" key="2">
    <source>
        <dbReference type="EMBL" id="KAF7355528.1"/>
    </source>
</evidence>
<protein>
    <submittedName>
        <fullName evidence="2">Uncharacterized protein</fullName>
    </submittedName>
</protein>
<feature type="transmembrane region" description="Helical" evidence="1">
    <location>
        <begin position="93"/>
        <end position="112"/>
    </location>
</feature>
<reference evidence="2" key="1">
    <citation type="submission" date="2020-05" db="EMBL/GenBank/DDBJ databases">
        <title>Mycena genomes resolve the evolution of fungal bioluminescence.</title>
        <authorList>
            <person name="Tsai I.J."/>
        </authorList>
    </citation>
    <scope>NUCLEOTIDE SEQUENCE</scope>
    <source>
        <strain evidence="2">160909Yilan</strain>
    </source>
</reference>
<evidence type="ECO:0000256" key="1">
    <source>
        <dbReference type="SAM" id="Phobius"/>
    </source>
</evidence>
<gene>
    <name evidence="2" type="ORF">MSAN_01469800</name>
</gene>